<sequence length="395" mass="41480">MSITFEDGIESQKAAWGAVFSMTLCVFVLIASEFMPVSLLTPIASGLSISEGQAGQAISISGVFAVITSLFISTFASRLDRRIVVLGLTALLTLSGIIVTFAPTYPVLMIGRAILGISIGGFWSMSTAIVMRLVSESQVPAALALLNAGNAIAATISAPAGSLLGAYIGWRGAFFLVVPVSLLAILWQFISLPSLPARAGQASPNVFRLLRRPPVIAGMMAILLLFMGQFALFTYLRPFLEQVTHLGIETLSFSLLVMGFAGAGGTWMIGKLLMHRLFSILVVIPLVMAGLALFLIAFGDRELPVFAALVGWGLFGTAAPVGWGTWLSRYLADDAEAGGGLQVAVIQLAITAGASIGGLLFDIVGWRSAFVLSAALLAGSSLTSIVAWHTVRRAS</sequence>
<proteinExistence type="predicted"/>
<protein>
    <submittedName>
        <fullName evidence="1">MFS transporter</fullName>
    </submittedName>
</protein>
<dbReference type="Proteomes" id="UP001304050">
    <property type="component" value="Unassembled WGS sequence"/>
</dbReference>
<dbReference type="EMBL" id="JAYESG010000014">
    <property type="protein sequence ID" value="MEA3520154.1"/>
    <property type="molecule type" value="Genomic_DNA"/>
</dbReference>
<evidence type="ECO:0000313" key="1">
    <source>
        <dbReference type="EMBL" id="MEA3520154.1"/>
    </source>
</evidence>
<accession>A0ACC6N3H1</accession>
<comment type="caution">
    <text evidence="1">The sequence shown here is derived from an EMBL/GenBank/DDBJ whole genome shotgun (WGS) entry which is preliminary data.</text>
</comment>
<organism evidence="1 2">
    <name type="scientific">Rhizobium mulingense</name>
    <dbReference type="NCBI Taxonomy" id="3031128"/>
    <lineage>
        <taxon>Bacteria</taxon>
        <taxon>Pseudomonadati</taxon>
        <taxon>Pseudomonadota</taxon>
        <taxon>Alphaproteobacteria</taxon>
        <taxon>Hyphomicrobiales</taxon>
        <taxon>Rhizobiaceae</taxon>
        <taxon>Rhizobium/Agrobacterium group</taxon>
        <taxon>Rhizobium</taxon>
    </lineage>
</organism>
<gene>
    <name evidence="1" type="ORF">U8465_24120</name>
</gene>
<name>A0ACC6N3H1_9HYPH</name>
<reference evidence="1" key="1">
    <citation type="submission" date="2023-12" db="EMBL/GenBank/DDBJ databases">
        <title>Diversity of Rhizobium in root nodule of phaseolus vulgaris.</title>
        <authorList>
            <person name="Wang H."/>
        </authorList>
    </citation>
    <scope>NUCLEOTIDE SEQUENCE</scope>
    <source>
        <strain evidence="1">MJ31</strain>
    </source>
</reference>
<evidence type="ECO:0000313" key="2">
    <source>
        <dbReference type="Proteomes" id="UP001304050"/>
    </source>
</evidence>
<keyword evidence="2" id="KW-1185">Reference proteome</keyword>